<dbReference type="InterPro" id="IPR007041">
    <property type="entry name" value="Arg_succinylTrfase_AstA/AruG"/>
</dbReference>
<organism evidence="5 6">
    <name type="scientific">Acinetobacter rongchengensis</name>
    <dbReference type="NCBI Taxonomy" id="2419601"/>
    <lineage>
        <taxon>Bacteria</taxon>
        <taxon>Pseudomonadati</taxon>
        <taxon>Pseudomonadota</taxon>
        <taxon>Gammaproteobacteria</taxon>
        <taxon>Moraxellales</taxon>
        <taxon>Moraxellaceae</taxon>
        <taxon>Acinetobacter</taxon>
    </lineage>
</organism>
<name>A0A3A8ELZ5_9GAMM</name>
<proteinExistence type="predicted"/>
<dbReference type="Pfam" id="PF04958">
    <property type="entry name" value="AstA"/>
    <property type="match status" value="1"/>
</dbReference>
<dbReference type="PANTHER" id="PTHR30420:SF1">
    <property type="entry name" value="ARGININE N-SUCCINYLTRANSFERASE"/>
    <property type="match status" value="1"/>
</dbReference>
<dbReference type="GO" id="GO:0006527">
    <property type="term" value="P:L-arginine catabolic process"/>
    <property type="evidence" value="ECO:0007669"/>
    <property type="project" value="UniProtKB-UniRule"/>
</dbReference>
<evidence type="ECO:0000313" key="5">
    <source>
        <dbReference type="EMBL" id="RKG35912.1"/>
    </source>
</evidence>
<gene>
    <name evidence="5" type="primary">astA</name>
    <name evidence="5" type="ORF">D7V20_15950</name>
</gene>
<keyword evidence="2 5" id="KW-0808">Transferase</keyword>
<evidence type="ECO:0000256" key="4">
    <source>
        <dbReference type="NCBIfam" id="TIGR03244"/>
    </source>
</evidence>
<dbReference type="OrthoDB" id="21121at2"/>
<dbReference type="InterPro" id="IPR016181">
    <property type="entry name" value="Acyl_CoA_acyltransferase"/>
</dbReference>
<dbReference type="InterPro" id="IPR017650">
    <property type="entry name" value="Arginine_N-succinylTrfase"/>
</dbReference>
<comment type="caution">
    <text evidence="5">The sequence shown here is derived from an EMBL/GenBank/DDBJ whole genome shotgun (WGS) entry which is preliminary data.</text>
</comment>
<keyword evidence="1" id="KW-0056">Arginine metabolism</keyword>
<dbReference type="Gene3D" id="2.40.40.20">
    <property type="match status" value="1"/>
</dbReference>
<protein>
    <recommendedName>
        <fullName evidence="4">Arginine N-succinyltransferase</fullName>
        <ecNumber evidence="4">2.3.1.109</ecNumber>
    </recommendedName>
</protein>
<dbReference type="PANTHER" id="PTHR30420">
    <property type="entry name" value="N-SUCCINYLARGININE DIHYDROLASE"/>
    <property type="match status" value="1"/>
</dbReference>
<sequence length="347" mass="39027">MMIVRHAAHRDLDDIYRLAQRAGESGIGLTSLPQNKEILAARITRTTCTLEGLAEKADASYLFVLEDTTIQKIVGVSAIEVAVGLNEPFYNFRVATQVHASKALNVYKTLDTLFLSNDHTGCSELCTLFLDPEYRKNQNGKFLSKVRFLFIAAFRSFFEERLIAEMRGFSDENGHSPFWDSLGYHFFNMDFAAADYLSGVGQKVFIAELMPRFPVYVDLLSKEARAVIAEMHPHTLPAAKVLMSEGLKYQGYVDIFDAGPTLEAKTSDLRAVNESRLLKVKIVDQVETVNIQYLVANDQYKDYCVLLINNNVQEGDTLLMTAQQAQALNVSEQDQVRVLALEKMENN</sequence>
<dbReference type="SUPFAM" id="SSF55729">
    <property type="entry name" value="Acyl-CoA N-acyltransferases (Nat)"/>
    <property type="match status" value="1"/>
</dbReference>
<dbReference type="NCBIfam" id="TIGR03244">
    <property type="entry name" value="arg_catab_AstA"/>
    <property type="match status" value="1"/>
</dbReference>
<dbReference type="EMBL" id="RAXT01000053">
    <property type="protein sequence ID" value="RKG35912.1"/>
    <property type="molecule type" value="Genomic_DNA"/>
</dbReference>
<dbReference type="EC" id="2.3.1.109" evidence="4"/>
<evidence type="ECO:0000256" key="2">
    <source>
        <dbReference type="ARBA" id="ARBA00022679"/>
    </source>
</evidence>
<dbReference type="NCBIfam" id="TIGR03243">
    <property type="entry name" value="arg_catab_AOST"/>
    <property type="match status" value="1"/>
</dbReference>
<evidence type="ECO:0000313" key="6">
    <source>
        <dbReference type="Proteomes" id="UP000280405"/>
    </source>
</evidence>
<keyword evidence="6" id="KW-1185">Reference proteome</keyword>
<dbReference type="GO" id="GO:0008791">
    <property type="term" value="F:arginine N-succinyltransferase activity"/>
    <property type="evidence" value="ECO:0007669"/>
    <property type="project" value="UniProtKB-UniRule"/>
</dbReference>
<dbReference type="AlphaFoldDB" id="A0A3A8ELZ5"/>
<reference evidence="5 6" key="1">
    <citation type="submission" date="2018-09" db="EMBL/GenBank/DDBJ databases">
        <title>The draft genome of Acinetobacter spp. strains.</title>
        <authorList>
            <person name="Qin J."/>
            <person name="Feng Y."/>
            <person name="Zong Z."/>
        </authorList>
    </citation>
    <scope>NUCLEOTIDE SEQUENCE [LARGE SCALE GENOMIC DNA]</scope>
    <source>
        <strain evidence="5 6">WCHAc060115</strain>
    </source>
</reference>
<dbReference type="Proteomes" id="UP000280405">
    <property type="component" value="Unassembled WGS sequence"/>
</dbReference>
<evidence type="ECO:0000256" key="3">
    <source>
        <dbReference type="ARBA" id="ARBA00023315"/>
    </source>
</evidence>
<dbReference type="RefSeq" id="WP_120385078.1">
    <property type="nucleotide sequence ID" value="NZ_RAXT01000053.1"/>
</dbReference>
<keyword evidence="3 5" id="KW-0012">Acyltransferase</keyword>
<evidence type="ECO:0000256" key="1">
    <source>
        <dbReference type="ARBA" id="ARBA00022503"/>
    </source>
</evidence>
<accession>A0A3A8ELZ5</accession>